<proteinExistence type="predicted"/>
<accession>A0A0F9ASU1</accession>
<gene>
    <name evidence="1" type="ORF">LCGC14_2613620</name>
</gene>
<dbReference type="AlphaFoldDB" id="A0A0F9ASU1"/>
<sequence>MIEDKLLLWQFKCGSQDALRRIYEKYEEYLFTLATTLLNHSSFALGLKTFLFLSSILSYT</sequence>
<protein>
    <submittedName>
        <fullName evidence="1">Uncharacterized protein</fullName>
    </submittedName>
</protein>
<comment type="caution">
    <text evidence="1">The sequence shown here is derived from an EMBL/GenBank/DDBJ whole genome shotgun (WGS) entry which is preliminary data.</text>
</comment>
<organism evidence="1">
    <name type="scientific">marine sediment metagenome</name>
    <dbReference type="NCBI Taxonomy" id="412755"/>
    <lineage>
        <taxon>unclassified sequences</taxon>
        <taxon>metagenomes</taxon>
        <taxon>ecological metagenomes</taxon>
    </lineage>
</organism>
<evidence type="ECO:0000313" key="1">
    <source>
        <dbReference type="EMBL" id="KKL04682.1"/>
    </source>
</evidence>
<reference evidence="1" key="1">
    <citation type="journal article" date="2015" name="Nature">
        <title>Complex archaea that bridge the gap between prokaryotes and eukaryotes.</title>
        <authorList>
            <person name="Spang A."/>
            <person name="Saw J.H."/>
            <person name="Jorgensen S.L."/>
            <person name="Zaremba-Niedzwiedzka K."/>
            <person name="Martijn J."/>
            <person name="Lind A.E."/>
            <person name="van Eijk R."/>
            <person name="Schleper C."/>
            <person name="Guy L."/>
            <person name="Ettema T.J."/>
        </authorList>
    </citation>
    <scope>NUCLEOTIDE SEQUENCE</scope>
</reference>
<name>A0A0F9ASU1_9ZZZZ</name>
<dbReference type="EMBL" id="LAZR01044423">
    <property type="protein sequence ID" value="KKL04682.1"/>
    <property type="molecule type" value="Genomic_DNA"/>
</dbReference>